<dbReference type="RefSeq" id="XP_024337833.1">
    <property type="nucleotide sequence ID" value="XM_024479255.1"/>
</dbReference>
<evidence type="ECO:0000259" key="2">
    <source>
        <dbReference type="Pfam" id="PF20151"/>
    </source>
</evidence>
<dbReference type="EMBL" id="KZ110599">
    <property type="protein sequence ID" value="OSX61039.1"/>
    <property type="molecule type" value="Genomic_DNA"/>
</dbReference>
<accession>A0A1X6MXH2</accession>
<dbReference type="GeneID" id="36324205"/>
<feature type="transmembrane region" description="Helical" evidence="1">
    <location>
        <begin position="88"/>
        <end position="106"/>
    </location>
</feature>
<evidence type="ECO:0000256" key="1">
    <source>
        <dbReference type="SAM" id="Phobius"/>
    </source>
</evidence>
<dbReference type="Pfam" id="PF20151">
    <property type="entry name" value="DUF6533"/>
    <property type="match status" value="1"/>
</dbReference>
<keyword evidence="4" id="KW-1185">Reference proteome</keyword>
<dbReference type="InterPro" id="IPR045340">
    <property type="entry name" value="DUF6533"/>
</dbReference>
<feature type="domain" description="DUF6533" evidence="2">
    <location>
        <begin position="15"/>
        <end position="54"/>
    </location>
</feature>
<keyword evidence="1" id="KW-0812">Transmembrane</keyword>
<organism evidence="3 4">
    <name type="scientific">Postia placenta MAD-698-R-SB12</name>
    <dbReference type="NCBI Taxonomy" id="670580"/>
    <lineage>
        <taxon>Eukaryota</taxon>
        <taxon>Fungi</taxon>
        <taxon>Dikarya</taxon>
        <taxon>Basidiomycota</taxon>
        <taxon>Agaricomycotina</taxon>
        <taxon>Agaricomycetes</taxon>
        <taxon>Polyporales</taxon>
        <taxon>Adustoporiaceae</taxon>
        <taxon>Rhodonia</taxon>
    </lineage>
</organism>
<dbReference type="OrthoDB" id="2803471at2759"/>
<dbReference type="AlphaFoldDB" id="A0A1X6MXH2"/>
<evidence type="ECO:0000313" key="3">
    <source>
        <dbReference type="EMBL" id="OSX61039.1"/>
    </source>
</evidence>
<dbReference type="Proteomes" id="UP000194127">
    <property type="component" value="Unassembled WGS sequence"/>
</dbReference>
<protein>
    <recommendedName>
        <fullName evidence="2">DUF6533 domain-containing protein</fullName>
    </recommendedName>
</protein>
<name>A0A1X6MXH2_9APHY</name>
<sequence>MGHEVADFARIPKKYALYCYDYCLTFDREVKFFWGRRPSLAATLFFTFRYAALLNTIPEIWTLCSRTLTKQVIFAALRVYAIYRRSQLAFGVVLVSGLAAPAVVIVRNSICDYILSKVVFSLLPHFRVCTLGILGGTQSYEWREFRVAPFGQRATLREILLRDTALSFGWAMSRGGTCDF</sequence>
<proteinExistence type="predicted"/>
<reference evidence="3 4" key="1">
    <citation type="submission" date="2017-04" db="EMBL/GenBank/DDBJ databases">
        <title>Genome Sequence of the Model Brown-Rot Fungus Postia placenta SB12.</title>
        <authorList>
            <consortium name="DOE Joint Genome Institute"/>
            <person name="Gaskell J."/>
            <person name="Kersten P."/>
            <person name="Larrondo L.F."/>
            <person name="Canessa P."/>
            <person name="Martinez D."/>
            <person name="Hibbett D."/>
            <person name="Schmoll M."/>
            <person name="Kubicek C.P."/>
            <person name="Martinez A.T."/>
            <person name="Yadav J."/>
            <person name="Master E."/>
            <person name="Magnuson J.K."/>
            <person name="James T."/>
            <person name="Yaver D."/>
            <person name="Berka R."/>
            <person name="Labutti K."/>
            <person name="Lipzen A."/>
            <person name="Aerts A."/>
            <person name="Barry K."/>
            <person name="Henrissat B."/>
            <person name="Blanchette R."/>
            <person name="Grigoriev I."/>
            <person name="Cullen D."/>
        </authorList>
    </citation>
    <scope>NUCLEOTIDE SEQUENCE [LARGE SCALE GENOMIC DNA]</scope>
    <source>
        <strain evidence="3 4">MAD-698-R-SB12</strain>
    </source>
</reference>
<keyword evidence="1" id="KW-0472">Membrane</keyword>
<gene>
    <name evidence="3" type="ORF">POSPLADRAFT_1047321</name>
</gene>
<evidence type="ECO:0000313" key="4">
    <source>
        <dbReference type="Proteomes" id="UP000194127"/>
    </source>
</evidence>
<keyword evidence="1" id="KW-1133">Transmembrane helix</keyword>